<dbReference type="SMART" id="SM00321">
    <property type="entry name" value="WSC"/>
    <property type="match status" value="2"/>
</dbReference>
<feature type="chain" id="PRO_5034120070" description="WSC domain-containing protein" evidence="7">
    <location>
        <begin position="20"/>
        <end position="393"/>
    </location>
</feature>
<evidence type="ECO:0000256" key="7">
    <source>
        <dbReference type="SAM" id="SignalP"/>
    </source>
</evidence>
<evidence type="ECO:0000313" key="10">
    <source>
        <dbReference type="Proteomes" id="UP000623467"/>
    </source>
</evidence>
<keyword evidence="10" id="KW-1185">Reference proteome</keyword>
<dbReference type="Pfam" id="PF01822">
    <property type="entry name" value="WSC"/>
    <property type="match status" value="2"/>
</dbReference>
<feature type="signal peptide" evidence="7">
    <location>
        <begin position="1"/>
        <end position="19"/>
    </location>
</feature>
<keyword evidence="3 7" id="KW-0732">Signal</keyword>
<keyword evidence="2" id="KW-0812">Transmembrane</keyword>
<dbReference type="GO" id="GO:0005886">
    <property type="term" value="C:plasma membrane"/>
    <property type="evidence" value="ECO:0007669"/>
    <property type="project" value="TreeGrafter"/>
</dbReference>
<dbReference type="EMBL" id="JACAZH010000011">
    <property type="protein sequence ID" value="KAF7355772.1"/>
    <property type="molecule type" value="Genomic_DNA"/>
</dbReference>
<evidence type="ECO:0000256" key="1">
    <source>
        <dbReference type="ARBA" id="ARBA00004167"/>
    </source>
</evidence>
<dbReference type="Proteomes" id="UP000623467">
    <property type="component" value="Unassembled WGS sequence"/>
</dbReference>
<evidence type="ECO:0000256" key="3">
    <source>
        <dbReference type="ARBA" id="ARBA00022729"/>
    </source>
</evidence>
<dbReference type="OrthoDB" id="5985073at2759"/>
<comment type="subcellular location">
    <subcellularLocation>
        <location evidence="1">Membrane</location>
        <topology evidence="1">Single-pass membrane protein</topology>
    </subcellularLocation>
</comment>
<evidence type="ECO:0000256" key="2">
    <source>
        <dbReference type="ARBA" id="ARBA00022692"/>
    </source>
</evidence>
<keyword evidence="6" id="KW-0325">Glycoprotein</keyword>
<evidence type="ECO:0000313" key="9">
    <source>
        <dbReference type="EMBL" id="KAF7355772.1"/>
    </source>
</evidence>
<sequence>MAFSTLCAVVAFALPLVCAATVQERASTPWAFQGCYTDTSASRTLAEASTTSSNMTVETCFAFCTAGGFSFAGVEFGSECYCDYAIQFTGVLSSAADCNEACSGNSTETCGAGNFIDIYWNGTPPPITPLQLGNWSYGGCFPDSVSARQLSNQIIIPEGVTVESCTSACEANGFDLAGLEFGQECWCGDTLLSSSVVRDACATACVANTSEFCGGSNLMTIYENPFAQDCYLNTLTFAFNLSAVSPTDGTITPLHVAIIETVPMISWSILTTVPGEFEFSFETIVNGGMLPMSTSEPQFQTSSLAVAVGESPVFVTTEFPPTAAGPYCSMLNPNIQGIAGQVLAVNSRKDLWALCPNTTAGNRLDVVYSPIANHPHYNSASCESVYLGFTESS</sequence>
<reference evidence="9" key="1">
    <citation type="submission" date="2020-05" db="EMBL/GenBank/DDBJ databases">
        <title>Mycena genomes resolve the evolution of fungal bioluminescence.</title>
        <authorList>
            <person name="Tsai I.J."/>
        </authorList>
    </citation>
    <scope>NUCLEOTIDE SEQUENCE</scope>
    <source>
        <strain evidence="9">160909Yilan</strain>
    </source>
</reference>
<evidence type="ECO:0000259" key="8">
    <source>
        <dbReference type="PROSITE" id="PS51212"/>
    </source>
</evidence>
<keyword evidence="4" id="KW-1133">Transmembrane helix</keyword>
<keyword evidence="5" id="KW-0472">Membrane</keyword>
<dbReference type="InterPro" id="IPR051836">
    <property type="entry name" value="Kremen_rcpt"/>
</dbReference>
<evidence type="ECO:0000256" key="6">
    <source>
        <dbReference type="ARBA" id="ARBA00023180"/>
    </source>
</evidence>
<dbReference type="PANTHER" id="PTHR24269">
    <property type="entry name" value="KREMEN PROTEIN"/>
    <property type="match status" value="1"/>
</dbReference>
<dbReference type="PANTHER" id="PTHR24269:SF16">
    <property type="entry name" value="PROTEIN SLG1"/>
    <property type="match status" value="1"/>
</dbReference>
<comment type="caution">
    <text evidence="9">The sequence shown here is derived from an EMBL/GenBank/DDBJ whole genome shotgun (WGS) entry which is preliminary data.</text>
</comment>
<dbReference type="PROSITE" id="PS51212">
    <property type="entry name" value="WSC"/>
    <property type="match status" value="2"/>
</dbReference>
<accession>A0A8H6YAW6</accession>
<gene>
    <name evidence="9" type="ORF">MSAN_01495200</name>
</gene>
<dbReference type="AlphaFoldDB" id="A0A8H6YAW6"/>
<evidence type="ECO:0000256" key="5">
    <source>
        <dbReference type="ARBA" id="ARBA00023136"/>
    </source>
</evidence>
<organism evidence="9 10">
    <name type="scientific">Mycena sanguinolenta</name>
    <dbReference type="NCBI Taxonomy" id="230812"/>
    <lineage>
        <taxon>Eukaryota</taxon>
        <taxon>Fungi</taxon>
        <taxon>Dikarya</taxon>
        <taxon>Basidiomycota</taxon>
        <taxon>Agaricomycotina</taxon>
        <taxon>Agaricomycetes</taxon>
        <taxon>Agaricomycetidae</taxon>
        <taxon>Agaricales</taxon>
        <taxon>Marasmiineae</taxon>
        <taxon>Mycenaceae</taxon>
        <taxon>Mycena</taxon>
    </lineage>
</organism>
<proteinExistence type="predicted"/>
<feature type="domain" description="WSC" evidence="8">
    <location>
        <begin position="29"/>
        <end position="122"/>
    </location>
</feature>
<feature type="domain" description="WSC" evidence="8">
    <location>
        <begin position="134"/>
        <end position="225"/>
    </location>
</feature>
<dbReference type="InterPro" id="IPR002889">
    <property type="entry name" value="WSC_carb-bd"/>
</dbReference>
<name>A0A8H6YAW6_9AGAR</name>
<evidence type="ECO:0000256" key="4">
    <source>
        <dbReference type="ARBA" id="ARBA00022989"/>
    </source>
</evidence>
<protein>
    <recommendedName>
        <fullName evidence="8">WSC domain-containing protein</fullName>
    </recommendedName>
</protein>